<reference evidence="1" key="1">
    <citation type="submission" date="2022-02" db="EMBL/GenBank/DDBJ databases">
        <title>Plant Genome Project.</title>
        <authorList>
            <person name="Zhang R.-G."/>
        </authorList>
    </citation>
    <scope>NUCLEOTIDE SEQUENCE</scope>
    <source>
        <strain evidence="1">AT1</strain>
    </source>
</reference>
<keyword evidence="2" id="KW-1185">Reference proteome</keyword>
<dbReference type="Proteomes" id="UP001062846">
    <property type="component" value="Chromosome 9"/>
</dbReference>
<evidence type="ECO:0000313" key="1">
    <source>
        <dbReference type="EMBL" id="KAI8538780.1"/>
    </source>
</evidence>
<protein>
    <submittedName>
        <fullName evidence="1">Uncharacterized protein</fullName>
    </submittedName>
</protein>
<dbReference type="EMBL" id="CM046396">
    <property type="protein sequence ID" value="KAI8538780.1"/>
    <property type="molecule type" value="Genomic_DNA"/>
</dbReference>
<accession>A0ACC0MCT3</accession>
<proteinExistence type="predicted"/>
<comment type="caution">
    <text evidence="1">The sequence shown here is derived from an EMBL/GenBank/DDBJ whole genome shotgun (WGS) entry which is preliminary data.</text>
</comment>
<name>A0ACC0MCT3_RHOML</name>
<sequence length="100" mass="10475">MFSLGSSHSTWSTASGGRTQWSAGVPTPPAPRGGRVASDPKDEWSSACRPDAARESRERGEDEEEEQEDGGEEGGGDEVEEAPLAGVAFEGGEAQVAHFL</sequence>
<gene>
    <name evidence="1" type="ORF">RHMOL_Rhmol09G0130500</name>
</gene>
<evidence type="ECO:0000313" key="2">
    <source>
        <dbReference type="Proteomes" id="UP001062846"/>
    </source>
</evidence>
<organism evidence="1 2">
    <name type="scientific">Rhododendron molle</name>
    <name type="common">Chinese azalea</name>
    <name type="synonym">Azalea mollis</name>
    <dbReference type="NCBI Taxonomy" id="49168"/>
    <lineage>
        <taxon>Eukaryota</taxon>
        <taxon>Viridiplantae</taxon>
        <taxon>Streptophyta</taxon>
        <taxon>Embryophyta</taxon>
        <taxon>Tracheophyta</taxon>
        <taxon>Spermatophyta</taxon>
        <taxon>Magnoliopsida</taxon>
        <taxon>eudicotyledons</taxon>
        <taxon>Gunneridae</taxon>
        <taxon>Pentapetalae</taxon>
        <taxon>asterids</taxon>
        <taxon>Ericales</taxon>
        <taxon>Ericaceae</taxon>
        <taxon>Ericoideae</taxon>
        <taxon>Rhodoreae</taxon>
        <taxon>Rhododendron</taxon>
    </lineage>
</organism>